<dbReference type="OrthoDB" id="3232711at2759"/>
<gene>
    <name evidence="1" type="ORF">K435DRAFT_814289</name>
</gene>
<organism evidence="1 2">
    <name type="scientific">Dendrothele bispora (strain CBS 962.96)</name>
    <dbReference type="NCBI Taxonomy" id="1314807"/>
    <lineage>
        <taxon>Eukaryota</taxon>
        <taxon>Fungi</taxon>
        <taxon>Dikarya</taxon>
        <taxon>Basidiomycota</taxon>
        <taxon>Agaricomycotina</taxon>
        <taxon>Agaricomycetes</taxon>
        <taxon>Agaricomycetidae</taxon>
        <taxon>Agaricales</taxon>
        <taxon>Agaricales incertae sedis</taxon>
        <taxon>Dendrothele</taxon>
    </lineage>
</organism>
<evidence type="ECO:0000313" key="1">
    <source>
        <dbReference type="EMBL" id="THU75491.1"/>
    </source>
</evidence>
<dbReference type="AlphaFoldDB" id="A0A4S8KJG5"/>
<name>A0A4S8KJG5_DENBC</name>
<dbReference type="EMBL" id="ML182040">
    <property type="protein sequence ID" value="THU75491.1"/>
    <property type="molecule type" value="Genomic_DNA"/>
</dbReference>
<sequence length="449" mass="52173">MVLNWDEDHSKPCPYEVSEGEKEEDFFKKMQLKLAEEEHQQLIRGEAGHSSSITVFLVQGIELQEAQRNLDLFITTNKALTPTQQLELQKRRSSLLKRILHFRSLQVLLMPRLSDVLSLDDMKQVESPDYSHPEKIRLFLPSDCRTASARTRACVAGLPAAEARLREAEARDALTSVRDGLRARTATTRYKIRNVTGQVGSTRAGGVLRHIDIRIHSRKIRYRLARDCLLRLVGHGKWEEELRELKDTDITGLNERKLTEEEAAEREERRKRLGINTEIGEEDDYLEDDGVIARVQGESKCVLSWIWSSVSIEKGDDTFRDAVRVEWCKSRARMFRWKEEVMLLTEELRRMQHYAIWKAEWWMERRVGLNGGHILETISPELREGLDAYAWQQTSFQHGSALKIRERWGQLNEHAQKVIDRIPNLPTIYLELEDEEEDTSASRDAEQSM</sequence>
<proteinExistence type="predicted"/>
<accession>A0A4S8KJG5</accession>
<protein>
    <submittedName>
        <fullName evidence="1">Uncharacterized protein</fullName>
    </submittedName>
</protein>
<dbReference type="Proteomes" id="UP000297245">
    <property type="component" value="Unassembled WGS sequence"/>
</dbReference>
<evidence type="ECO:0000313" key="2">
    <source>
        <dbReference type="Proteomes" id="UP000297245"/>
    </source>
</evidence>
<reference evidence="1 2" key="1">
    <citation type="journal article" date="2019" name="Nat. Ecol. Evol.">
        <title>Megaphylogeny resolves global patterns of mushroom evolution.</title>
        <authorList>
            <person name="Varga T."/>
            <person name="Krizsan K."/>
            <person name="Foldi C."/>
            <person name="Dima B."/>
            <person name="Sanchez-Garcia M."/>
            <person name="Sanchez-Ramirez S."/>
            <person name="Szollosi G.J."/>
            <person name="Szarkandi J.G."/>
            <person name="Papp V."/>
            <person name="Albert L."/>
            <person name="Andreopoulos W."/>
            <person name="Angelini C."/>
            <person name="Antonin V."/>
            <person name="Barry K.W."/>
            <person name="Bougher N.L."/>
            <person name="Buchanan P."/>
            <person name="Buyck B."/>
            <person name="Bense V."/>
            <person name="Catcheside P."/>
            <person name="Chovatia M."/>
            <person name="Cooper J."/>
            <person name="Damon W."/>
            <person name="Desjardin D."/>
            <person name="Finy P."/>
            <person name="Geml J."/>
            <person name="Haridas S."/>
            <person name="Hughes K."/>
            <person name="Justo A."/>
            <person name="Karasinski D."/>
            <person name="Kautmanova I."/>
            <person name="Kiss B."/>
            <person name="Kocsube S."/>
            <person name="Kotiranta H."/>
            <person name="LaButti K.M."/>
            <person name="Lechner B.E."/>
            <person name="Liimatainen K."/>
            <person name="Lipzen A."/>
            <person name="Lukacs Z."/>
            <person name="Mihaltcheva S."/>
            <person name="Morgado L.N."/>
            <person name="Niskanen T."/>
            <person name="Noordeloos M.E."/>
            <person name="Ohm R.A."/>
            <person name="Ortiz-Santana B."/>
            <person name="Ovrebo C."/>
            <person name="Racz N."/>
            <person name="Riley R."/>
            <person name="Savchenko A."/>
            <person name="Shiryaev A."/>
            <person name="Soop K."/>
            <person name="Spirin V."/>
            <person name="Szebenyi C."/>
            <person name="Tomsovsky M."/>
            <person name="Tulloss R.E."/>
            <person name="Uehling J."/>
            <person name="Grigoriev I.V."/>
            <person name="Vagvolgyi C."/>
            <person name="Papp T."/>
            <person name="Martin F.M."/>
            <person name="Miettinen O."/>
            <person name="Hibbett D.S."/>
            <person name="Nagy L.G."/>
        </authorList>
    </citation>
    <scope>NUCLEOTIDE SEQUENCE [LARGE SCALE GENOMIC DNA]</scope>
    <source>
        <strain evidence="1 2">CBS 962.96</strain>
    </source>
</reference>
<keyword evidence="2" id="KW-1185">Reference proteome</keyword>